<dbReference type="Pfam" id="PF00672">
    <property type="entry name" value="HAMP"/>
    <property type="match status" value="1"/>
</dbReference>
<dbReference type="SUPFAM" id="SSF55874">
    <property type="entry name" value="ATPase domain of HSP90 chaperone/DNA topoisomerase II/histidine kinase"/>
    <property type="match status" value="1"/>
</dbReference>
<dbReference type="Gene3D" id="3.30.450.20">
    <property type="entry name" value="PAS domain"/>
    <property type="match status" value="1"/>
</dbReference>
<dbReference type="PROSITE" id="PS50885">
    <property type="entry name" value="HAMP"/>
    <property type="match status" value="1"/>
</dbReference>
<dbReference type="GO" id="GO:0000160">
    <property type="term" value="P:phosphorelay signal transduction system"/>
    <property type="evidence" value="ECO:0007669"/>
    <property type="project" value="UniProtKB-KW"/>
</dbReference>
<evidence type="ECO:0000259" key="13">
    <source>
        <dbReference type="PROSITE" id="PS50113"/>
    </source>
</evidence>
<dbReference type="PROSITE" id="PS50894">
    <property type="entry name" value="HPT"/>
    <property type="match status" value="1"/>
</dbReference>
<keyword evidence="5 10" id="KW-0597">Phosphoprotein</keyword>
<evidence type="ECO:0000313" key="17">
    <source>
        <dbReference type="Proteomes" id="UP000414233"/>
    </source>
</evidence>
<dbReference type="SMART" id="SM00073">
    <property type="entry name" value="HPT"/>
    <property type="match status" value="1"/>
</dbReference>
<dbReference type="EC" id="2.7.13.3" evidence="3"/>
<evidence type="ECO:0000256" key="2">
    <source>
        <dbReference type="ARBA" id="ARBA00004370"/>
    </source>
</evidence>
<protein>
    <recommendedName>
        <fullName evidence="4">Chemotaxis protein CheA</fullName>
        <ecNumber evidence="3">2.7.13.3</ecNumber>
    </recommendedName>
</protein>
<comment type="subcellular location">
    <subcellularLocation>
        <location evidence="2">Membrane</location>
    </subcellularLocation>
</comment>
<dbReference type="FunFam" id="3.30.565.10:FF:000016">
    <property type="entry name" value="Chemotaxis protein CheA, putative"/>
    <property type="match status" value="1"/>
</dbReference>
<dbReference type="InterPro" id="IPR035965">
    <property type="entry name" value="PAS-like_dom_sf"/>
</dbReference>
<keyword evidence="12" id="KW-0812">Transmembrane</keyword>
<feature type="domain" description="HAMP" evidence="14">
    <location>
        <begin position="207"/>
        <end position="260"/>
    </location>
</feature>
<evidence type="ECO:0000256" key="3">
    <source>
        <dbReference type="ARBA" id="ARBA00012438"/>
    </source>
</evidence>
<gene>
    <name evidence="16" type="ORF">PTE30175_03033</name>
</gene>
<dbReference type="Pfam" id="PF02518">
    <property type="entry name" value="HATPase_c"/>
    <property type="match status" value="1"/>
</dbReference>
<dbReference type="Gene3D" id="3.30.565.10">
    <property type="entry name" value="Histidine kinase-like ATPase, C-terminal domain"/>
    <property type="match status" value="1"/>
</dbReference>
<reference evidence="16 17" key="1">
    <citation type="submission" date="2019-08" db="EMBL/GenBank/DDBJ databases">
        <authorList>
            <person name="Peeters C."/>
        </authorList>
    </citation>
    <scope>NUCLEOTIDE SEQUENCE [LARGE SCALE GENOMIC DNA]</scope>
    <source>
        <strain evidence="16 17">LMG 30175</strain>
    </source>
</reference>
<evidence type="ECO:0000313" key="16">
    <source>
        <dbReference type="EMBL" id="VVE20613.1"/>
    </source>
</evidence>
<dbReference type="EMBL" id="CABPRZ010000012">
    <property type="protein sequence ID" value="VVE20613.1"/>
    <property type="molecule type" value="Genomic_DNA"/>
</dbReference>
<dbReference type="RefSeq" id="WP_150697883.1">
    <property type="nucleotide sequence ID" value="NZ_CABPRZ010000012.1"/>
</dbReference>
<feature type="compositionally biased region" description="Low complexity" evidence="11">
    <location>
        <begin position="790"/>
        <end position="812"/>
    </location>
</feature>
<dbReference type="PANTHER" id="PTHR43395:SF1">
    <property type="entry name" value="CHEMOTAXIS PROTEIN CHEA"/>
    <property type="match status" value="1"/>
</dbReference>
<dbReference type="InterPro" id="IPR000700">
    <property type="entry name" value="PAS-assoc_C"/>
</dbReference>
<evidence type="ECO:0000256" key="10">
    <source>
        <dbReference type="PROSITE-ProRule" id="PRU00110"/>
    </source>
</evidence>
<evidence type="ECO:0000256" key="6">
    <source>
        <dbReference type="ARBA" id="ARBA00022679"/>
    </source>
</evidence>
<organism evidence="16 17">
    <name type="scientific">Pandoraea terrae</name>
    <dbReference type="NCBI Taxonomy" id="1537710"/>
    <lineage>
        <taxon>Bacteria</taxon>
        <taxon>Pseudomonadati</taxon>
        <taxon>Pseudomonadota</taxon>
        <taxon>Betaproteobacteria</taxon>
        <taxon>Burkholderiales</taxon>
        <taxon>Burkholderiaceae</taxon>
        <taxon>Pandoraea</taxon>
    </lineage>
</organism>
<dbReference type="InterPro" id="IPR036641">
    <property type="entry name" value="HPT_dom_sf"/>
</dbReference>
<dbReference type="InterPro" id="IPR003594">
    <property type="entry name" value="HATPase_dom"/>
</dbReference>
<dbReference type="SUPFAM" id="SSF47226">
    <property type="entry name" value="Histidine-containing phosphotransfer domain, HPT domain"/>
    <property type="match status" value="1"/>
</dbReference>
<accession>A0A5E4W935</accession>
<dbReference type="GO" id="GO:0016020">
    <property type="term" value="C:membrane"/>
    <property type="evidence" value="ECO:0007669"/>
    <property type="project" value="UniProtKB-SubCell"/>
</dbReference>
<name>A0A5E4W935_9BURK</name>
<evidence type="ECO:0000256" key="4">
    <source>
        <dbReference type="ARBA" id="ARBA00021495"/>
    </source>
</evidence>
<dbReference type="OrthoDB" id="9803176at2"/>
<feature type="region of interest" description="Disordered" evidence="11">
    <location>
        <begin position="784"/>
        <end position="812"/>
    </location>
</feature>
<evidence type="ECO:0000256" key="1">
    <source>
        <dbReference type="ARBA" id="ARBA00000085"/>
    </source>
</evidence>
<dbReference type="SMART" id="SM00387">
    <property type="entry name" value="HATPase_c"/>
    <property type="match status" value="1"/>
</dbReference>
<dbReference type="InterPro" id="IPR024478">
    <property type="entry name" value="HlyB_4HB_MCP"/>
</dbReference>
<proteinExistence type="predicted"/>
<keyword evidence="12" id="KW-1133">Transmembrane helix</keyword>
<keyword evidence="8" id="KW-0902">Two-component regulatory system</keyword>
<dbReference type="SUPFAM" id="SSF158472">
    <property type="entry name" value="HAMP domain-like"/>
    <property type="match status" value="1"/>
</dbReference>
<dbReference type="SMART" id="SM00304">
    <property type="entry name" value="HAMP"/>
    <property type="match status" value="1"/>
</dbReference>
<feature type="domain" description="PAC" evidence="13">
    <location>
        <begin position="351"/>
        <end position="403"/>
    </location>
</feature>
<dbReference type="GO" id="GO:0004673">
    <property type="term" value="F:protein histidine kinase activity"/>
    <property type="evidence" value="ECO:0007669"/>
    <property type="project" value="UniProtKB-EC"/>
</dbReference>
<dbReference type="Gene3D" id="6.10.340.10">
    <property type="match status" value="1"/>
</dbReference>
<dbReference type="CDD" id="cd00088">
    <property type="entry name" value="HPT"/>
    <property type="match status" value="1"/>
</dbReference>
<evidence type="ECO:0000259" key="14">
    <source>
        <dbReference type="PROSITE" id="PS50885"/>
    </source>
</evidence>
<keyword evidence="6" id="KW-0808">Transferase</keyword>
<evidence type="ECO:0000256" key="9">
    <source>
        <dbReference type="ARBA" id="ARBA00035100"/>
    </source>
</evidence>
<evidence type="ECO:0000256" key="8">
    <source>
        <dbReference type="ARBA" id="ARBA00023012"/>
    </source>
</evidence>
<dbReference type="PANTHER" id="PTHR43395">
    <property type="entry name" value="SENSOR HISTIDINE KINASE CHEA"/>
    <property type="match status" value="1"/>
</dbReference>
<comment type="catalytic activity">
    <reaction evidence="1">
        <text>ATP + protein L-histidine = ADP + protein N-phospho-L-histidine.</text>
        <dbReference type="EC" id="2.7.13.3"/>
    </reaction>
</comment>
<dbReference type="InterPro" id="IPR051315">
    <property type="entry name" value="Bact_Chemotaxis_CheA"/>
</dbReference>
<keyword evidence="17" id="KW-1185">Reference proteome</keyword>
<feature type="domain" description="HPt" evidence="15">
    <location>
        <begin position="414"/>
        <end position="519"/>
    </location>
</feature>
<dbReference type="Pfam" id="PF01627">
    <property type="entry name" value="Hpt"/>
    <property type="match status" value="1"/>
</dbReference>
<dbReference type="Pfam" id="PF12729">
    <property type="entry name" value="4HB_MCP_1"/>
    <property type="match status" value="1"/>
</dbReference>
<evidence type="ECO:0000256" key="5">
    <source>
        <dbReference type="ARBA" id="ARBA00022553"/>
    </source>
</evidence>
<dbReference type="SUPFAM" id="SSF55785">
    <property type="entry name" value="PYP-like sensor domain (PAS domain)"/>
    <property type="match status" value="1"/>
</dbReference>
<keyword evidence="7" id="KW-0418">Kinase</keyword>
<evidence type="ECO:0000259" key="15">
    <source>
        <dbReference type="PROSITE" id="PS50894"/>
    </source>
</evidence>
<evidence type="ECO:0000256" key="11">
    <source>
        <dbReference type="SAM" id="MobiDB-lite"/>
    </source>
</evidence>
<dbReference type="CDD" id="cd06225">
    <property type="entry name" value="HAMP"/>
    <property type="match status" value="1"/>
</dbReference>
<evidence type="ECO:0000256" key="12">
    <source>
        <dbReference type="SAM" id="Phobius"/>
    </source>
</evidence>
<sequence>MTIRHRITLLVLLTFVALAAIGGYAVYRTRASASQVKQVTEGVVPSALASADLVSQVKGVQLATMTLVYAPDDTVVAQAQQDLKAKHAAIDSALDKQADSAESQAQKGLIVQARESVQNYFNAIDDTAKMKAAGKNELAQALLFANVAQYRDELEGVVNTLRVEKNRQKDEAIATLNGSLATTSTAIGVVTGIAILMLTVIGSLLYRQITRPLSRMQAMMSEIATSQDFTRRVPVGRMDEIGHSIVAFNGMIEKIQESSAQLKQKTADIQAMLQNMQQGILTIVDGAVVHSEYSAYLEAIFETNDIAGRPMMDLVFADTELGADALSQIDAATHACLGQDAINFAFNQHLLVGEIEKRMPDGRVKILDLSWSAITDEDDVINRLMLCVRDVTELRALAQEAGEQRRHLEMIGEILAVSQEKFHQFIESSSNFVHANERIIRKHSQADMEAIAELFRNMHTIKGNARTYNLQHLTNVVHETEQRYHELREPEASHEWDQDSLMEELARVKEAIESYARINEVSLGRKGPGGSAGSAGADRYLTVDKEHIHASLRLLESVNSGDLGDLLSMRDTVRQTLRLLGTESVEEALSGVLDSLPSLAGELGKGTPVVRIDDNGYRLQAHGADVLNNVFMHLLRNSMDHGIETADARLTQGKPAAGTIDIEVGIDNHVLQITMSDDGRGLALHRIRGIAVERGWIGANDAVTDETIAQFIFRPGFSTANAVTEVSGRGVGMDAVQDFLKREHGRIELHFTDDHTGAAFRQFQTVVCLPDSFAVDSFDVAGAKHHPQRSEPAGGSTGAPAGAAGKPSASPA</sequence>
<feature type="modified residue" description="Phosphohistidine" evidence="10">
    <location>
        <position position="459"/>
    </location>
</feature>
<dbReference type="Proteomes" id="UP000414233">
    <property type="component" value="Unassembled WGS sequence"/>
</dbReference>
<dbReference type="PROSITE" id="PS50113">
    <property type="entry name" value="PAC"/>
    <property type="match status" value="1"/>
</dbReference>
<dbReference type="Gene3D" id="1.20.120.160">
    <property type="entry name" value="HPT domain"/>
    <property type="match status" value="1"/>
</dbReference>
<comment type="function">
    <text evidence="9">Involved in the transmission of sensory signals from the chemoreceptors to the flagellar motors. CheA is autophosphorylated; it can transfer its phosphate group to either CheB or CheY.</text>
</comment>
<dbReference type="InterPro" id="IPR036890">
    <property type="entry name" value="HATPase_C_sf"/>
</dbReference>
<dbReference type="InterPro" id="IPR008207">
    <property type="entry name" value="Sig_transdc_His_kin_Hpt_dom"/>
</dbReference>
<dbReference type="InterPro" id="IPR003660">
    <property type="entry name" value="HAMP_dom"/>
</dbReference>
<keyword evidence="12" id="KW-0472">Membrane</keyword>
<evidence type="ECO:0000256" key="7">
    <source>
        <dbReference type="ARBA" id="ARBA00022777"/>
    </source>
</evidence>
<dbReference type="AlphaFoldDB" id="A0A5E4W935"/>
<feature type="transmembrane region" description="Helical" evidence="12">
    <location>
        <begin position="186"/>
        <end position="206"/>
    </location>
</feature>